<reference evidence="2" key="2">
    <citation type="submission" date="2020-06" db="EMBL/GenBank/DDBJ databases">
        <authorList>
            <person name="Sheffer M."/>
        </authorList>
    </citation>
    <scope>NUCLEOTIDE SEQUENCE</scope>
</reference>
<dbReference type="GO" id="GO:0034220">
    <property type="term" value="P:monoatomic ion transmembrane transport"/>
    <property type="evidence" value="ECO:0007669"/>
    <property type="project" value="UniProtKB-KW"/>
</dbReference>
<comment type="caution">
    <text evidence="2">The sequence shown here is derived from an EMBL/GenBank/DDBJ whole genome shotgun (WGS) entry which is preliminary data.</text>
</comment>
<name>A0A8T0EKK2_ARGBR</name>
<feature type="region of interest" description="Disordered" evidence="1">
    <location>
        <begin position="184"/>
        <end position="220"/>
    </location>
</feature>
<dbReference type="EMBL" id="JABXBU010002227">
    <property type="protein sequence ID" value="KAF8774041.1"/>
    <property type="molecule type" value="Genomic_DNA"/>
</dbReference>
<keyword evidence="2" id="KW-0813">Transport</keyword>
<evidence type="ECO:0000256" key="1">
    <source>
        <dbReference type="SAM" id="MobiDB-lite"/>
    </source>
</evidence>
<dbReference type="Proteomes" id="UP000807504">
    <property type="component" value="Unassembled WGS sequence"/>
</dbReference>
<evidence type="ECO:0000313" key="2">
    <source>
        <dbReference type="EMBL" id="KAF8774041.1"/>
    </source>
</evidence>
<sequence length="287" mass="31785">MNKYDSSLLFRFWDDNPKDAGRTDRCHLLWVLRLLGGHPVLQPVPGANHHIPRLHSEDAARERSQKKGILRRTARLTAVLRLQLRRVEALGLLGDVVPVSGHHHHRHECLLPLQPHGRVDLPGLSVLLLCHLLDHRLRGPGHFPGASLPAHGALPGGQFALHRVRIGCRSRKPPSRPQLLARGRRNAITPYHLRTQARNMGADTSDNDSTYDSDGERRNSGEMISMADLLRANKVSLAVMQKELHESAQRGQAIILPSRLAAQENSFKPGAVGPLAIVSKKLGDDDT</sequence>
<evidence type="ECO:0000313" key="3">
    <source>
        <dbReference type="Proteomes" id="UP000807504"/>
    </source>
</evidence>
<accession>A0A8T0EKK2</accession>
<organism evidence="2 3">
    <name type="scientific">Argiope bruennichi</name>
    <name type="common">Wasp spider</name>
    <name type="synonym">Aranea bruennichi</name>
    <dbReference type="NCBI Taxonomy" id="94029"/>
    <lineage>
        <taxon>Eukaryota</taxon>
        <taxon>Metazoa</taxon>
        <taxon>Ecdysozoa</taxon>
        <taxon>Arthropoda</taxon>
        <taxon>Chelicerata</taxon>
        <taxon>Arachnida</taxon>
        <taxon>Araneae</taxon>
        <taxon>Araneomorphae</taxon>
        <taxon>Entelegynae</taxon>
        <taxon>Araneoidea</taxon>
        <taxon>Araneidae</taxon>
        <taxon>Argiope</taxon>
    </lineage>
</organism>
<gene>
    <name evidence="2" type="ORF">HNY73_016641</name>
</gene>
<dbReference type="AlphaFoldDB" id="A0A8T0EKK2"/>
<protein>
    <submittedName>
        <fullName evidence="2">Potassium channel subfamily K member 13 like protein</fullName>
    </submittedName>
</protein>
<proteinExistence type="predicted"/>
<reference evidence="2" key="1">
    <citation type="journal article" date="2020" name="bioRxiv">
        <title>Chromosome-level reference genome of the European wasp spider Argiope bruennichi: a resource for studies on range expansion and evolutionary adaptation.</title>
        <authorList>
            <person name="Sheffer M.M."/>
            <person name="Hoppe A."/>
            <person name="Krehenwinkel H."/>
            <person name="Uhl G."/>
            <person name="Kuss A.W."/>
            <person name="Jensen L."/>
            <person name="Jensen C."/>
            <person name="Gillespie R.G."/>
            <person name="Hoff K.J."/>
            <person name="Prost S."/>
        </authorList>
    </citation>
    <scope>NUCLEOTIDE SEQUENCE</scope>
</reference>
<keyword evidence="3" id="KW-1185">Reference proteome</keyword>
<keyword evidence="2" id="KW-0407">Ion channel</keyword>
<keyword evidence="2" id="KW-0406">Ion transport</keyword>